<dbReference type="EMBL" id="JAVLVU010000001">
    <property type="protein sequence ID" value="MDT3403946.1"/>
    <property type="molecule type" value="Genomic_DNA"/>
</dbReference>
<comment type="caution">
    <text evidence="1">The sequence shown here is derived from an EMBL/GenBank/DDBJ whole genome shotgun (WGS) entry which is preliminary data.</text>
</comment>
<keyword evidence="2" id="KW-1185">Reference proteome</keyword>
<evidence type="ECO:0000313" key="1">
    <source>
        <dbReference type="EMBL" id="MDT3403946.1"/>
    </source>
</evidence>
<reference evidence="2" key="1">
    <citation type="submission" date="2023-07" db="EMBL/GenBank/DDBJ databases">
        <title>Functional and genomic diversity of the sorghum phyllosphere microbiome.</title>
        <authorList>
            <person name="Shade A."/>
        </authorList>
    </citation>
    <scope>NUCLEOTIDE SEQUENCE [LARGE SCALE GENOMIC DNA]</scope>
    <source>
        <strain evidence="2">SORGH_AS_0422</strain>
    </source>
</reference>
<organism evidence="1 2">
    <name type="scientific">Mucilaginibacter terrae</name>
    <dbReference type="NCBI Taxonomy" id="1955052"/>
    <lineage>
        <taxon>Bacteria</taxon>
        <taxon>Pseudomonadati</taxon>
        <taxon>Bacteroidota</taxon>
        <taxon>Sphingobacteriia</taxon>
        <taxon>Sphingobacteriales</taxon>
        <taxon>Sphingobacteriaceae</taxon>
        <taxon>Mucilaginibacter</taxon>
    </lineage>
</organism>
<dbReference type="Gene3D" id="3.90.550.10">
    <property type="entry name" value="Spore Coat Polysaccharide Biosynthesis Protein SpsA, Chain A"/>
    <property type="match status" value="1"/>
</dbReference>
<evidence type="ECO:0000313" key="2">
    <source>
        <dbReference type="Proteomes" id="UP001258315"/>
    </source>
</evidence>
<evidence type="ECO:0008006" key="3">
    <source>
        <dbReference type="Google" id="ProtNLM"/>
    </source>
</evidence>
<accession>A0ABU3GWH0</accession>
<gene>
    <name evidence="1" type="ORF">QE417_003018</name>
</gene>
<dbReference type="InterPro" id="IPR029044">
    <property type="entry name" value="Nucleotide-diphossugar_trans"/>
</dbReference>
<dbReference type="Proteomes" id="UP001258315">
    <property type="component" value="Unassembled WGS sequence"/>
</dbReference>
<name>A0ABU3GWH0_9SPHI</name>
<dbReference type="SUPFAM" id="SSF53448">
    <property type="entry name" value="Nucleotide-diphospho-sugar transferases"/>
    <property type="match status" value="1"/>
</dbReference>
<protein>
    <recommendedName>
        <fullName evidence="3">Nucleotide-diphospho-sugar transferase</fullName>
    </recommendedName>
</protein>
<sequence length="315" mass="36676">MSASNYNTLSPVLFIVFNRPDTTKIVFDAIAAVRPKALYIAADGPRQNKDGETEKCEQVRKITQQVTWPCKVETLYRTQNLGCKDAVSSAITWFFEQEEEGIILEDDCVPSADFFRFCDDLLAKYRDDTRVSIIGGTNLHNNQLLGNGSYYFSTMTIIWGWASWRRVWNKYDTNLSCYELPEAERQLEKVLDNQYILQNWTEIFSKLKAGEIDTWDYQFAIINYFENMVSILPNYNLISNIGHGAGATHTLNPDNAYSKIPYQQLPLKIIHPKYILPEYDADAKVLNQMFDVDNRMKKDNHPRRKFKRWLKTLFK</sequence>
<proteinExistence type="predicted"/>
<dbReference type="RefSeq" id="WP_311951291.1">
    <property type="nucleotide sequence ID" value="NZ_JAVLVU010000001.1"/>
</dbReference>